<evidence type="ECO:0000256" key="3">
    <source>
        <dbReference type="ARBA" id="ARBA00022679"/>
    </source>
</evidence>
<keyword evidence="4" id="KW-0598">Phosphotransferase system</keyword>
<dbReference type="GO" id="GO:0016740">
    <property type="term" value="F:transferase activity"/>
    <property type="evidence" value="ECO:0007669"/>
    <property type="project" value="UniProtKB-KW"/>
</dbReference>
<evidence type="ECO:0000256" key="1">
    <source>
        <dbReference type="ARBA" id="ARBA00022448"/>
    </source>
</evidence>
<feature type="modified residue" description="Phosphohistidine; by HPr" evidence="7">
    <location>
        <position position="76"/>
    </location>
</feature>
<keyword evidence="6" id="KW-0479">Metal-binding</keyword>
<evidence type="ECO:0000256" key="6">
    <source>
        <dbReference type="PIRSR" id="PIRSR000699-2"/>
    </source>
</evidence>
<dbReference type="AlphaFoldDB" id="A0A848BDA2"/>
<dbReference type="CDD" id="cd00215">
    <property type="entry name" value="PTS_IIA_lac"/>
    <property type="match status" value="1"/>
</dbReference>
<keyword evidence="9" id="KW-1185">Reference proteome</keyword>
<dbReference type="GO" id="GO:0009401">
    <property type="term" value="P:phosphoenolpyruvate-dependent sugar phosphotransferase system"/>
    <property type="evidence" value="ECO:0007669"/>
    <property type="project" value="UniProtKB-KW"/>
</dbReference>
<keyword evidence="1" id="KW-0813">Transport</keyword>
<dbReference type="RefSeq" id="WP_019543324.1">
    <property type="nucleotide sequence ID" value="NZ_JABAFA010000023.1"/>
</dbReference>
<evidence type="ECO:0000256" key="4">
    <source>
        <dbReference type="ARBA" id="ARBA00022683"/>
    </source>
</evidence>
<reference evidence="8 9" key="1">
    <citation type="submission" date="2020-04" db="EMBL/GenBank/DDBJ databases">
        <authorList>
            <person name="Hitch T.C.A."/>
            <person name="Wylensek D."/>
            <person name="Clavel T."/>
        </authorList>
    </citation>
    <scope>NUCLEOTIDE SEQUENCE [LARGE SCALE GENOMIC DNA]</scope>
    <source>
        <strain evidence="8 9">PG-130-P53-12</strain>
    </source>
</reference>
<dbReference type="Pfam" id="PF02255">
    <property type="entry name" value="PTS_IIA"/>
    <property type="match status" value="1"/>
</dbReference>
<evidence type="ECO:0000313" key="8">
    <source>
        <dbReference type="EMBL" id="NMD99207.1"/>
    </source>
</evidence>
<evidence type="ECO:0000256" key="2">
    <source>
        <dbReference type="ARBA" id="ARBA00022597"/>
    </source>
</evidence>
<evidence type="ECO:0000313" key="9">
    <source>
        <dbReference type="Proteomes" id="UP000543804"/>
    </source>
</evidence>
<dbReference type="InterPro" id="IPR003188">
    <property type="entry name" value="PTS_IIA_lac/cel"/>
</dbReference>
<dbReference type="GO" id="GO:0046872">
    <property type="term" value="F:metal ion binding"/>
    <property type="evidence" value="ECO:0007669"/>
    <property type="project" value="UniProtKB-KW"/>
</dbReference>
<dbReference type="Gene3D" id="1.20.58.80">
    <property type="entry name" value="Phosphotransferase system, lactose/cellobiose-type IIA subunit"/>
    <property type="match status" value="1"/>
</dbReference>
<accession>A0A848BDA2</accession>
<keyword evidence="2" id="KW-0762">Sugar transport</keyword>
<dbReference type="InterPro" id="IPR036542">
    <property type="entry name" value="PTS_IIA_lac/cel_sf"/>
</dbReference>
<proteinExistence type="predicted"/>
<evidence type="ECO:0000256" key="5">
    <source>
        <dbReference type="PIRSR" id="PIRSR000699-1"/>
    </source>
</evidence>
<name>A0A848BDA2_9FIRM</name>
<dbReference type="EMBL" id="JABAFA010000023">
    <property type="protein sequence ID" value="NMD99207.1"/>
    <property type="molecule type" value="Genomic_DNA"/>
</dbReference>
<dbReference type="SUPFAM" id="SSF46973">
    <property type="entry name" value="Enzyme IIa from lactose specific PTS, IIa-lac"/>
    <property type="match status" value="1"/>
</dbReference>
<organism evidence="8 9">
    <name type="scientific">Selenomonas bovis</name>
    <dbReference type="NCBI Taxonomy" id="416586"/>
    <lineage>
        <taxon>Bacteria</taxon>
        <taxon>Bacillati</taxon>
        <taxon>Bacillota</taxon>
        <taxon>Negativicutes</taxon>
        <taxon>Selenomonadales</taxon>
        <taxon>Selenomonadaceae</taxon>
        <taxon>Selenomonas</taxon>
    </lineage>
</organism>
<dbReference type="PANTHER" id="PTHR34382">
    <property type="entry name" value="PTS SYSTEM N,N'-DIACETYLCHITOBIOSE-SPECIFIC EIIA COMPONENT"/>
    <property type="match status" value="1"/>
</dbReference>
<feature type="active site" description="Tele-phosphohistidine intermediate" evidence="5">
    <location>
        <position position="76"/>
    </location>
</feature>
<comment type="cofactor">
    <cofactor evidence="6">
        <name>Mg(2+)</name>
        <dbReference type="ChEBI" id="CHEBI:18420"/>
    </cofactor>
    <text evidence="6">Binds 1 Mg(2+) ion per trimer.</text>
</comment>
<sequence length="107" mass="11695">MQDLELIAFQIISNVGSARSAFVNAIRAAKAGDFARAEKLIEEGETDFLAGHKAHQQLLTDEAAGTAAPVTLLLAHAEDQLMSAEAFKILAREFIDLYQRVEEKAPR</sequence>
<dbReference type="PROSITE" id="PS51095">
    <property type="entry name" value="PTS_EIIA_TYPE_3"/>
    <property type="match status" value="1"/>
</dbReference>
<dbReference type="PIRSF" id="PIRSF000699">
    <property type="entry name" value="PTS_IILac_III"/>
    <property type="match status" value="1"/>
</dbReference>
<protein>
    <submittedName>
        <fullName evidence="8">PTS lactose/cellobiose transporter subunit IIA</fullName>
    </submittedName>
</protein>
<keyword evidence="6" id="KW-0460">Magnesium</keyword>
<dbReference type="PANTHER" id="PTHR34382:SF10">
    <property type="entry name" value="PTS SYSTEM OLIGO-BETA-MANNOSIDE-SPECIFIC EIIA COMPONENT"/>
    <property type="match status" value="1"/>
</dbReference>
<keyword evidence="3" id="KW-0808">Transferase</keyword>
<evidence type="ECO:0000256" key="7">
    <source>
        <dbReference type="PROSITE-ProRule" id="PRU00418"/>
    </source>
</evidence>
<feature type="binding site" evidence="6">
    <location>
        <position position="79"/>
    </location>
    <ligand>
        <name>Mg(2+)</name>
        <dbReference type="ChEBI" id="CHEBI:18420"/>
        <note>ligand shared between all trimeric partners</note>
    </ligand>
</feature>
<dbReference type="Proteomes" id="UP000543804">
    <property type="component" value="Unassembled WGS sequence"/>
</dbReference>
<gene>
    <name evidence="8" type="ORF">HF878_06935</name>
</gene>
<comment type="caution">
    <text evidence="8">The sequence shown here is derived from an EMBL/GenBank/DDBJ whole genome shotgun (WGS) entry which is preliminary data.</text>
</comment>